<gene>
    <name evidence="11" type="ORF">J2Z66_008670</name>
</gene>
<dbReference type="PANTHER" id="PTHR13285:SF23">
    <property type="entry name" value="TEICHOIC ACID D-ALANYLTRANSFERASE"/>
    <property type="match status" value="1"/>
</dbReference>
<name>A0ABS4JAW9_9BACL</name>
<proteinExistence type="inferred from homology"/>
<dbReference type="PANTHER" id="PTHR13285">
    <property type="entry name" value="ACYLTRANSFERASE"/>
    <property type="match status" value="1"/>
</dbReference>
<feature type="transmembrane region" description="Helical" evidence="10">
    <location>
        <begin position="144"/>
        <end position="164"/>
    </location>
</feature>
<keyword evidence="7 9" id="KW-0472">Membrane</keyword>
<evidence type="ECO:0000256" key="6">
    <source>
        <dbReference type="ARBA" id="ARBA00022989"/>
    </source>
</evidence>
<keyword evidence="12" id="KW-1185">Reference proteome</keyword>
<evidence type="ECO:0000256" key="2">
    <source>
        <dbReference type="ARBA" id="ARBA00010323"/>
    </source>
</evidence>
<keyword evidence="6 10" id="KW-1133">Transmembrane helix</keyword>
<evidence type="ECO:0000256" key="10">
    <source>
        <dbReference type="SAM" id="Phobius"/>
    </source>
</evidence>
<reference evidence="11 12" key="1">
    <citation type="submission" date="2021-03" db="EMBL/GenBank/DDBJ databases">
        <title>Genomic Encyclopedia of Type Strains, Phase IV (KMG-IV): sequencing the most valuable type-strain genomes for metagenomic binning, comparative biology and taxonomic classification.</title>
        <authorList>
            <person name="Goeker M."/>
        </authorList>
    </citation>
    <scope>NUCLEOTIDE SEQUENCE [LARGE SCALE GENOMIC DNA]</scope>
    <source>
        <strain evidence="11 12">DSM 26048</strain>
    </source>
</reference>
<dbReference type="RefSeq" id="WP_209979913.1">
    <property type="nucleotide sequence ID" value="NZ_JAGGLB010000064.1"/>
</dbReference>
<evidence type="ECO:0000256" key="5">
    <source>
        <dbReference type="ARBA" id="ARBA00022692"/>
    </source>
</evidence>
<evidence type="ECO:0000256" key="1">
    <source>
        <dbReference type="ARBA" id="ARBA00004651"/>
    </source>
</evidence>
<accession>A0ABS4JAW9</accession>
<dbReference type="Proteomes" id="UP001519287">
    <property type="component" value="Unassembled WGS sequence"/>
</dbReference>
<feature type="transmembrane region" description="Helical" evidence="10">
    <location>
        <begin position="35"/>
        <end position="58"/>
    </location>
</feature>
<comment type="similarity">
    <text evidence="2 9">Belongs to the membrane-bound acyltransferase family.</text>
</comment>
<evidence type="ECO:0000256" key="8">
    <source>
        <dbReference type="ARBA" id="ARBA00023315"/>
    </source>
</evidence>
<evidence type="ECO:0000256" key="9">
    <source>
        <dbReference type="PIRNR" id="PIRNR016636"/>
    </source>
</evidence>
<keyword evidence="8 9" id="KW-0012">Acyltransferase</keyword>
<feature type="transmembrane region" description="Helical" evidence="10">
    <location>
        <begin position="220"/>
        <end position="239"/>
    </location>
</feature>
<evidence type="ECO:0000313" key="11">
    <source>
        <dbReference type="EMBL" id="MBP1996992.1"/>
    </source>
</evidence>
<dbReference type="PIRSF" id="PIRSF016636">
    <property type="entry name" value="AlgI_DltB"/>
    <property type="match status" value="1"/>
</dbReference>
<evidence type="ECO:0000256" key="4">
    <source>
        <dbReference type="ARBA" id="ARBA00022679"/>
    </source>
</evidence>
<evidence type="ECO:0000313" key="12">
    <source>
        <dbReference type="Proteomes" id="UP001519287"/>
    </source>
</evidence>
<organism evidence="11 12">
    <name type="scientific">Paenibacillus eucommiae</name>
    <dbReference type="NCBI Taxonomy" id="1355755"/>
    <lineage>
        <taxon>Bacteria</taxon>
        <taxon>Bacillati</taxon>
        <taxon>Bacillota</taxon>
        <taxon>Bacilli</taxon>
        <taxon>Bacillales</taxon>
        <taxon>Paenibacillaceae</taxon>
        <taxon>Paenibacillus</taxon>
    </lineage>
</organism>
<feature type="transmembrane region" description="Helical" evidence="10">
    <location>
        <begin position="444"/>
        <end position="462"/>
    </location>
</feature>
<comment type="caution">
    <text evidence="11">The sequence shown here is derived from an EMBL/GenBank/DDBJ whole genome shotgun (WGS) entry which is preliminary data.</text>
</comment>
<feature type="transmembrane region" description="Helical" evidence="10">
    <location>
        <begin position="359"/>
        <end position="380"/>
    </location>
</feature>
<keyword evidence="4 9" id="KW-0808">Transferase</keyword>
<feature type="transmembrane region" description="Helical" evidence="10">
    <location>
        <begin position="400"/>
        <end position="423"/>
    </location>
</feature>
<feature type="transmembrane region" description="Helical" evidence="10">
    <location>
        <begin position="184"/>
        <end position="208"/>
    </location>
</feature>
<feature type="transmembrane region" description="Helical" evidence="10">
    <location>
        <begin position="110"/>
        <end position="132"/>
    </location>
</feature>
<feature type="transmembrane region" description="Helical" evidence="10">
    <location>
        <begin position="70"/>
        <end position="90"/>
    </location>
</feature>
<evidence type="ECO:0000256" key="7">
    <source>
        <dbReference type="ARBA" id="ARBA00023136"/>
    </source>
</evidence>
<dbReference type="PIRSF" id="PIRSF500217">
    <property type="entry name" value="AlgI"/>
    <property type="match status" value="1"/>
</dbReference>
<dbReference type="EMBL" id="JAGGLB010000064">
    <property type="protein sequence ID" value="MBP1996992.1"/>
    <property type="molecule type" value="Genomic_DNA"/>
</dbReference>
<dbReference type="InterPro" id="IPR051085">
    <property type="entry name" value="MB_O-acyltransferase"/>
</dbReference>
<keyword evidence="3 9" id="KW-1003">Cell membrane</keyword>
<dbReference type="InterPro" id="IPR024194">
    <property type="entry name" value="Ac/AlaTfrase_AlgI/DltB"/>
</dbReference>
<dbReference type="Pfam" id="PF03062">
    <property type="entry name" value="MBOAT"/>
    <property type="match status" value="1"/>
</dbReference>
<feature type="transmembrane region" description="Helical" evidence="10">
    <location>
        <begin position="7"/>
        <end position="23"/>
    </location>
</feature>
<evidence type="ECO:0000256" key="3">
    <source>
        <dbReference type="ARBA" id="ARBA00022475"/>
    </source>
</evidence>
<keyword evidence="5 10" id="KW-0812">Transmembrane</keyword>
<comment type="subcellular location">
    <subcellularLocation>
        <location evidence="1">Cell membrane</location>
        <topology evidence="1">Multi-pass membrane protein</topology>
    </subcellularLocation>
</comment>
<dbReference type="InterPro" id="IPR028362">
    <property type="entry name" value="AlgI"/>
</dbReference>
<protein>
    <submittedName>
        <fullName evidence="11">Alginate O-acetyltransferase complex protein AlgI</fullName>
    </submittedName>
</protein>
<feature type="transmembrane region" description="Helical" evidence="10">
    <location>
        <begin position="318"/>
        <end position="339"/>
    </location>
</feature>
<dbReference type="InterPro" id="IPR004299">
    <property type="entry name" value="MBOAT_fam"/>
</dbReference>
<sequence>MLFHTPEFFLLLIVTLMLFYTFPKWRLYIIALANMLFYGVSGWGFLVLFLAVTTLTYYGSLLLQGRYGKIFLWLIVGVNLCNLFFFKYSVFFMQNLGKMLDMQLVTENSFWLTIVLPIGISFYTFEFISYSVDVYKKKIKPAQSWIDFWIFVAFFAHLVAGPIMRGNEFLPQVEQIRSLKPKIYNFKMGAFFLMLGLFKKIMLADYLAEAVNKYFAHPELLTGSQAWVVTYLFAFQIYYDFSAYSDMAIGIGYFFGLELPRNFLTPYLSANATEFWRRWHITLSSWIRDYIYIGLGGSRRGIPRKYFNLFLAMTLSGIWHGALWTFAIWGMFHGALLILHNLYMSMKQKLKLTWLDKSFIYRVIAVIVFFHLTCIGWVFFRIHDLQGSLELLRRMLSPDALAMPVGMKIYAIAVLGLFVFHILEHYLLTHSVKISAFWHKYFPSPVRAVAYAVLIVLVLLFMKEEETGFIYFQF</sequence>